<organism evidence="1 2">
    <name type="scientific">Georgenia daeguensis</name>
    <dbReference type="NCBI Taxonomy" id="908355"/>
    <lineage>
        <taxon>Bacteria</taxon>
        <taxon>Bacillati</taxon>
        <taxon>Actinomycetota</taxon>
        <taxon>Actinomycetes</taxon>
        <taxon>Micrococcales</taxon>
        <taxon>Bogoriellaceae</taxon>
        <taxon>Georgenia</taxon>
    </lineage>
</organism>
<dbReference type="Pfam" id="PF19739">
    <property type="entry name" value="DUF6228"/>
    <property type="match status" value="1"/>
</dbReference>
<comment type="caution">
    <text evidence="1">The sequence shown here is derived from an EMBL/GenBank/DDBJ whole genome shotgun (WGS) entry which is preliminary data.</text>
</comment>
<dbReference type="EMBL" id="BAABBA010000019">
    <property type="protein sequence ID" value="GAA4288936.1"/>
    <property type="molecule type" value="Genomic_DNA"/>
</dbReference>
<proteinExistence type="predicted"/>
<protein>
    <submittedName>
        <fullName evidence="1">Uncharacterized protein</fullName>
    </submittedName>
</protein>
<name>A0ABP8EY54_9MICO</name>
<sequence>MSGIPTVRIGSPTEHLLLTAKGYDGTPAVLIATLQLEGLTATTRVIGNYPIGFRDLAEFFEGLEKDWRGWHDTRSWESLEQNLTIEARHEYGHVRLTVIVRDDRSDWDNQGWRAIGDITLEPGEQLSQVARDVTALALG</sequence>
<dbReference type="RefSeq" id="WP_345043538.1">
    <property type="nucleotide sequence ID" value="NZ_BAABBA010000019.1"/>
</dbReference>
<reference evidence="2" key="1">
    <citation type="journal article" date="2019" name="Int. J. Syst. Evol. Microbiol.">
        <title>The Global Catalogue of Microorganisms (GCM) 10K type strain sequencing project: providing services to taxonomists for standard genome sequencing and annotation.</title>
        <authorList>
            <consortium name="The Broad Institute Genomics Platform"/>
            <consortium name="The Broad Institute Genome Sequencing Center for Infectious Disease"/>
            <person name="Wu L."/>
            <person name="Ma J."/>
        </authorList>
    </citation>
    <scope>NUCLEOTIDE SEQUENCE [LARGE SCALE GENOMIC DNA]</scope>
    <source>
        <strain evidence="2">JCM 17459</strain>
    </source>
</reference>
<gene>
    <name evidence="1" type="ORF">GCM10022262_32960</name>
</gene>
<dbReference type="InterPro" id="IPR046196">
    <property type="entry name" value="DUF6228"/>
</dbReference>
<accession>A0ABP8EY54</accession>
<evidence type="ECO:0000313" key="1">
    <source>
        <dbReference type="EMBL" id="GAA4288936.1"/>
    </source>
</evidence>
<evidence type="ECO:0000313" key="2">
    <source>
        <dbReference type="Proteomes" id="UP001499841"/>
    </source>
</evidence>
<keyword evidence="2" id="KW-1185">Reference proteome</keyword>
<dbReference type="Proteomes" id="UP001499841">
    <property type="component" value="Unassembled WGS sequence"/>
</dbReference>